<dbReference type="PIRSF" id="PIRSF000190">
    <property type="entry name" value="Pyd_amn-ph_oxd"/>
    <property type="match status" value="1"/>
</dbReference>
<feature type="domain" description="Pyridoxine 5'-phosphate oxidase dimerisation C-terminal" evidence="10">
    <location>
        <begin position="183"/>
        <end position="230"/>
    </location>
</feature>
<dbReference type="EMBL" id="LQBL01000031">
    <property type="protein sequence ID" value="KUG51758.1"/>
    <property type="molecule type" value="Genomic_DNA"/>
</dbReference>
<dbReference type="InterPro" id="IPR011576">
    <property type="entry name" value="Pyridox_Oxase_N"/>
</dbReference>
<dbReference type="GO" id="GO:0008615">
    <property type="term" value="P:pyridoxine biosynthetic process"/>
    <property type="evidence" value="ECO:0007669"/>
    <property type="project" value="UniProtKB-UniRule"/>
</dbReference>
<dbReference type="Gene3D" id="2.30.110.10">
    <property type="entry name" value="Electron Transport, Fmn-binding Protein, Chain A"/>
    <property type="match status" value="1"/>
</dbReference>
<feature type="binding site" evidence="7">
    <location>
        <begin position="147"/>
        <end position="148"/>
    </location>
    <ligand>
        <name>FMN</name>
        <dbReference type="ChEBI" id="CHEBI:58210"/>
    </ligand>
</feature>
<evidence type="ECO:0000259" key="9">
    <source>
        <dbReference type="Pfam" id="PF01243"/>
    </source>
</evidence>
<evidence type="ECO:0000256" key="1">
    <source>
        <dbReference type="ARBA" id="ARBA00007301"/>
    </source>
</evidence>
<dbReference type="NCBIfam" id="NF004231">
    <property type="entry name" value="PRK05679.1"/>
    <property type="match status" value="1"/>
</dbReference>
<feature type="binding site" evidence="6">
    <location>
        <position position="130"/>
    </location>
    <ligand>
        <name>substrate</name>
    </ligand>
</feature>
<feature type="domain" description="Pyridoxamine 5'-phosphate oxidase N-terminal" evidence="9">
    <location>
        <begin position="48"/>
        <end position="161"/>
    </location>
</feature>
<dbReference type="InterPro" id="IPR000659">
    <property type="entry name" value="Pyridox_Oxase"/>
</dbReference>
<keyword evidence="12" id="KW-1185">Reference proteome</keyword>
<organism evidence="11 12">
    <name type="scientific">Serinicoccus chungangensis</name>
    <dbReference type="NCBI Taxonomy" id="767452"/>
    <lineage>
        <taxon>Bacteria</taxon>
        <taxon>Bacillati</taxon>
        <taxon>Actinomycetota</taxon>
        <taxon>Actinomycetes</taxon>
        <taxon>Micrococcales</taxon>
        <taxon>Ornithinimicrobiaceae</taxon>
        <taxon>Serinicoccus</taxon>
    </lineage>
</organism>
<evidence type="ECO:0000256" key="4">
    <source>
        <dbReference type="ARBA" id="ARBA00023002"/>
    </source>
</evidence>
<comment type="similarity">
    <text evidence="1">Belongs to the pyridoxamine 5'-phosphate oxidase family.</text>
</comment>
<evidence type="ECO:0000256" key="8">
    <source>
        <dbReference type="SAM" id="MobiDB-lite"/>
    </source>
</evidence>
<dbReference type="NCBIfam" id="TIGR00558">
    <property type="entry name" value="pdxH"/>
    <property type="match status" value="1"/>
</dbReference>
<dbReference type="EC" id="1.4.3.5" evidence="5"/>
<accession>A0A0W8I1Y1</accession>
<dbReference type="SUPFAM" id="SSF50475">
    <property type="entry name" value="FMN-binding split barrel"/>
    <property type="match status" value="1"/>
</dbReference>
<feature type="binding site" evidence="6">
    <location>
        <position position="134"/>
    </location>
    <ligand>
        <name>substrate</name>
    </ligand>
</feature>
<feature type="binding site" evidence="7">
    <location>
        <position position="206"/>
    </location>
    <ligand>
        <name>FMN</name>
        <dbReference type="ChEBI" id="CHEBI:58210"/>
    </ligand>
</feature>
<dbReference type="OrthoDB" id="9780392at2"/>
<dbReference type="InterPro" id="IPR012349">
    <property type="entry name" value="Split_barrel_FMN-bd"/>
</dbReference>
<evidence type="ECO:0000313" key="11">
    <source>
        <dbReference type="EMBL" id="KUG51758.1"/>
    </source>
</evidence>
<dbReference type="AlphaFoldDB" id="A0A0W8I1Y1"/>
<feature type="binding site" evidence="6">
    <location>
        <position position="73"/>
    </location>
    <ligand>
        <name>substrate</name>
    </ligand>
</feature>
<protein>
    <recommendedName>
        <fullName evidence="5">Pyridoxamine 5'-phosphate oxidase</fullName>
        <ecNumber evidence="5">1.4.3.5</ecNumber>
    </recommendedName>
</protein>
<evidence type="ECO:0000256" key="3">
    <source>
        <dbReference type="ARBA" id="ARBA00022643"/>
    </source>
</evidence>
<feature type="binding site" evidence="7">
    <location>
        <position position="90"/>
    </location>
    <ligand>
        <name>FMN</name>
        <dbReference type="ChEBI" id="CHEBI:58210"/>
    </ligand>
</feature>
<dbReference type="PANTHER" id="PTHR10851">
    <property type="entry name" value="PYRIDOXINE-5-PHOSPHATE OXIDASE"/>
    <property type="match status" value="1"/>
</dbReference>
<dbReference type="Pfam" id="PF01243">
    <property type="entry name" value="PNPOx_N"/>
    <property type="match status" value="1"/>
</dbReference>
<dbReference type="Proteomes" id="UP000054837">
    <property type="component" value="Unassembled WGS sequence"/>
</dbReference>
<dbReference type="STRING" id="767452.AVL62_07305"/>
<proteinExistence type="inferred from homology"/>
<dbReference type="PANTHER" id="PTHR10851:SF0">
    <property type="entry name" value="PYRIDOXINE-5'-PHOSPHATE OXIDASE"/>
    <property type="match status" value="1"/>
</dbReference>
<evidence type="ECO:0000256" key="2">
    <source>
        <dbReference type="ARBA" id="ARBA00022630"/>
    </source>
</evidence>
<feature type="region of interest" description="Disordered" evidence="8">
    <location>
        <begin position="1"/>
        <end position="21"/>
    </location>
</feature>
<evidence type="ECO:0000256" key="6">
    <source>
        <dbReference type="PIRSR" id="PIRSR000190-1"/>
    </source>
</evidence>
<comment type="cofactor">
    <cofactor evidence="7">
        <name>FMN</name>
        <dbReference type="ChEBI" id="CHEBI:58210"/>
    </cofactor>
    <text evidence="7">Binds 1 FMN per subunit.</text>
</comment>
<feature type="binding site" evidence="7">
    <location>
        <position position="196"/>
    </location>
    <ligand>
        <name>FMN</name>
        <dbReference type="ChEBI" id="CHEBI:58210"/>
    </ligand>
</feature>
<keyword evidence="3 7" id="KW-0288">FMN</keyword>
<evidence type="ECO:0000313" key="12">
    <source>
        <dbReference type="Proteomes" id="UP000054837"/>
    </source>
</evidence>
<dbReference type="GO" id="GO:0010181">
    <property type="term" value="F:FMN binding"/>
    <property type="evidence" value="ECO:0007669"/>
    <property type="project" value="UniProtKB-UniRule"/>
</dbReference>
<dbReference type="InterPro" id="IPR019576">
    <property type="entry name" value="Pyridoxamine_oxidase_dimer_C"/>
</dbReference>
<name>A0A0W8I1Y1_9MICO</name>
<gene>
    <name evidence="11" type="ORF">AVL62_07305</name>
</gene>
<evidence type="ECO:0000259" key="10">
    <source>
        <dbReference type="Pfam" id="PF10590"/>
    </source>
</evidence>
<dbReference type="Pfam" id="PF10590">
    <property type="entry name" value="PNP_phzG_C"/>
    <property type="match status" value="1"/>
</dbReference>
<evidence type="ECO:0000256" key="5">
    <source>
        <dbReference type="NCBIfam" id="TIGR00558"/>
    </source>
</evidence>
<feature type="binding site" evidence="6">
    <location>
        <begin position="202"/>
        <end position="204"/>
    </location>
    <ligand>
        <name>substrate</name>
    </ligand>
</feature>
<reference evidence="11 12" key="1">
    <citation type="submission" date="2015-12" db="EMBL/GenBank/DDBJ databases">
        <title>Serinicoccus chungangenesis strain CD08_5 genome sequencing and assembly.</title>
        <authorList>
            <person name="Chander A.M."/>
            <person name="Kaur G."/>
            <person name="Nair G.R."/>
            <person name="Dhawan D.K."/>
            <person name="Kochhar R.K."/>
            <person name="Mayilraj S."/>
            <person name="Bhadada S.K."/>
        </authorList>
    </citation>
    <scope>NUCLEOTIDE SEQUENCE [LARGE SCALE GENOMIC DNA]</scope>
    <source>
        <strain evidence="11 12">CD08_5</strain>
    </source>
</reference>
<feature type="binding site" evidence="6">
    <location>
        <position position="138"/>
    </location>
    <ligand>
        <name>substrate</name>
    </ligand>
</feature>
<dbReference type="GO" id="GO:0004733">
    <property type="term" value="F:pyridoxamine phosphate oxidase activity"/>
    <property type="evidence" value="ECO:0007669"/>
    <property type="project" value="UniProtKB-UniRule"/>
</dbReference>
<feature type="binding site" evidence="6">
    <location>
        <begin position="10"/>
        <end position="13"/>
    </location>
    <ligand>
        <name>substrate</name>
    </ligand>
</feature>
<sequence>MTGTPALGGRTDYSGEGIVEADAPDAPLPLVQAWLDAAIARQEEQGDVPEPSAISVATVDGDGMPDVRTVLMRFLDGRGPGFLTSTASAKGRQLRENDAIAVSLTWPSMFRAVRFRGYAEALEHHLVADYFRSRPYGSRISAHASAQSDPVSGRAALEEAYRRCEERWPDTGDPEDVPLPAHWGGYRVRAERVEVWGGRRNRLHDRLVWTRVAPGGLDEPDAWRRGRIQP</sequence>
<keyword evidence="4" id="KW-0560">Oxidoreductase</keyword>
<dbReference type="RefSeq" id="WP_058892054.1">
    <property type="nucleotide sequence ID" value="NZ_LQBL01000031.1"/>
</dbReference>
<comment type="caution">
    <text evidence="11">The sequence shown here is derived from an EMBL/GenBank/DDBJ whole genome shotgun (WGS) entry which is preliminary data.</text>
</comment>
<keyword evidence="2" id="KW-0285">Flavoprotein</keyword>
<evidence type="ECO:0000256" key="7">
    <source>
        <dbReference type="PIRSR" id="PIRSR000190-2"/>
    </source>
</evidence>